<dbReference type="Gene3D" id="3.40.1390.30">
    <property type="entry name" value="NIF3 (NGG1p interacting factor 3)-like"/>
    <property type="match status" value="2"/>
</dbReference>
<keyword evidence="3 4" id="KW-0479">Metal-binding</keyword>
<gene>
    <name evidence="5" type="ordered locus">UPA3_0367</name>
</gene>
<dbReference type="KEGG" id="upa:UPA3_0367"/>
<dbReference type="AlphaFoldDB" id="A0A2C9DZ00"/>
<reference evidence="5 6" key="1">
    <citation type="submission" date="2008-02" db="EMBL/GenBank/DDBJ databases">
        <title>Genome sequence of Ureaplasma parvum serovar 3.</title>
        <authorList>
            <person name="Methe B.A."/>
            <person name="Glass J."/>
            <person name="Waites K."/>
            <person name="Shrivastava S."/>
        </authorList>
    </citation>
    <scope>NUCLEOTIDE SEQUENCE [LARGE SCALE GENOMIC DNA]</scope>
    <source>
        <strain evidence="6">ATCC 27815 / 27 / NCTC 11736</strain>
    </source>
</reference>
<dbReference type="InterPro" id="IPR002678">
    <property type="entry name" value="DUF34/NIF3"/>
</dbReference>
<feature type="binding site" evidence="4">
    <location>
        <position position="229"/>
    </location>
    <ligand>
        <name>a divalent metal cation</name>
        <dbReference type="ChEBI" id="CHEBI:60240"/>
        <label>1</label>
    </ligand>
</feature>
<protein>
    <recommendedName>
        <fullName evidence="2">GTP cyclohydrolase 1 type 2 homolog</fullName>
    </recommendedName>
</protein>
<dbReference type="RefSeq" id="WP_006688492.1">
    <property type="nucleotide sequence ID" value="NC_010503.1"/>
</dbReference>
<dbReference type="InterPro" id="IPR036069">
    <property type="entry name" value="DUF34/NIF3_sf"/>
</dbReference>
<dbReference type="PANTHER" id="PTHR13799">
    <property type="entry name" value="NGG1 INTERACTING FACTOR 3"/>
    <property type="match status" value="1"/>
</dbReference>
<dbReference type="SMR" id="A0A2C9DZ00"/>
<dbReference type="PANTHER" id="PTHR13799:SF14">
    <property type="entry name" value="GTP CYCLOHYDROLASE 1 TYPE 2 HOMOLOG"/>
    <property type="match status" value="1"/>
</dbReference>
<evidence type="ECO:0000256" key="3">
    <source>
        <dbReference type="ARBA" id="ARBA00022723"/>
    </source>
</evidence>
<comment type="similarity">
    <text evidence="1">Belongs to the GTP cyclohydrolase I type 2/NIF3 family.</text>
</comment>
<dbReference type="HOGENOM" id="CLU_037423_2_1_14"/>
<dbReference type="SUPFAM" id="SSF102705">
    <property type="entry name" value="NIF3 (NGG1p interacting factor 3)-like"/>
    <property type="match status" value="1"/>
</dbReference>
<evidence type="ECO:0000256" key="2">
    <source>
        <dbReference type="ARBA" id="ARBA00022112"/>
    </source>
</evidence>
<dbReference type="Proteomes" id="UP000002162">
    <property type="component" value="Chromosome"/>
</dbReference>
<feature type="binding site" evidence="4">
    <location>
        <position position="108"/>
    </location>
    <ligand>
        <name>a divalent metal cation</name>
        <dbReference type="ChEBI" id="CHEBI:60240"/>
        <label>1</label>
    </ligand>
</feature>
<dbReference type="FunFam" id="3.40.1390.30:FF:000001">
    <property type="entry name" value="GTP cyclohydrolase 1 type 2"/>
    <property type="match status" value="1"/>
</dbReference>
<dbReference type="Pfam" id="PF01784">
    <property type="entry name" value="DUF34_NIF3"/>
    <property type="match status" value="1"/>
</dbReference>
<feature type="binding site" evidence="4">
    <location>
        <position position="226"/>
    </location>
    <ligand>
        <name>a divalent metal cation</name>
        <dbReference type="ChEBI" id="CHEBI:60240"/>
        <label>1</label>
    </ligand>
</feature>
<evidence type="ECO:0000313" key="6">
    <source>
        <dbReference type="Proteomes" id="UP000002162"/>
    </source>
</evidence>
<dbReference type="GO" id="GO:0046872">
    <property type="term" value="F:metal ion binding"/>
    <property type="evidence" value="ECO:0007669"/>
    <property type="project" value="UniProtKB-KW"/>
</dbReference>
<evidence type="ECO:0000256" key="4">
    <source>
        <dbReference type="PIRSR" id="PIRSR602678-1"/>
    </source>
</evidence>
<dbReference type="GO" id="GO:0005737">
    <property type="term" value="C:cytoplasm"/>
    <property type="evidence" value="ECO:0007669"/>
    <property type="project" value="TreeGrafter"/>
</dbReference>
<evidence type="ECO:0000313" key="5">
    <source>
        <dbReference type="EMBL" id="ACA33204.1"/>
    </source>
</evidence>
<feature type="binding site" evidence="4">
    <location>
        <position position="68"/>
    </location>
    <ligand>
        <name>a divalent metal cation</name>
        <dbReference type="ChEBI" id="CHEBI:60240"/>
        <label>1</label>
    </ligand>
</feature>
<dbReference type="EMBL" id="CP000942">
    <property type="protein sequence ID" value="ACA33204.1"/>
    <property type="molecule type" value="Genomic_DNA"/>
</dbReference>
<accession>A0A2C9DZ00</accession>
<proteinExistence type="inferred from homology"/>
<organism evidence="5 6">
    <name type="scientific">Ureaplasma parvum serovar 3 (strain ATCC 27815 / 27 / NCTC 11736)</name>
    <dbReference type="NCBI Taxonomy" id="505682"/>
    <lineage>
        <taxon>Bacteria</taxon>
        <taxon>Bacillati</taxon>
        <taxon>Mycoplasmatota</taxon>
        <taxon>Mycoplasmoidales</taxon>
        <taxon>Mycoplasmoidaceae</taxon>
        <taxon>Ureaplasma</taxon>
    </lineage>
</organism>
<dbReference type="GeneID" id="29672425"/>
<feature type="binding site" evidence="4">
    <location>
        <position position="69"/>
    </location>
    <ligand>
        <name>a divalent metal cation</name>
        <dbReference type="ChEBI" id="CHEBI:60240"/>
        <label>1</label>
    </ligand>
</feature>
<evidence type="ECO:0000256" key="1">
    <source>
        <dbReference type="ARBA" id="ARBA00006964"/>
    </source>
</evidence>
<sequence length="262" mass="30116">MKKMDIKAQDILNFLTKKYDLSKAEAWDKNGLFFDEQQTINNVQIALDITDDVVNDAILNNANLIISHHPLFTNQDSNDEVNYFVNIDLIEKIKKNKISLIHLHTAFDASANGMSMQMAKRLGLLNLKQDEQNPYLVVGELKLGVSVDYISRIIKQKFLSPIIKYNNVFRLETNLKKIGIIGGSGYKFADDAFNRYQLDMLITSDLKYHNWLDAQAKKQNIIDMNHLSESIFIDVIYDELTKFYGNDANLNKSLSIIKINYI</sequence>
<name>A0A2C9DZ00_UREP2</name>